<comment type="subcellular location">
    <subcellularLocation>
        <location evidence="3">Endoplasmic reticulum membrane</location>
    </subcellularLocation>
    <subcellularLocation>
        <location evidence="2">Microsome membrane</location>
    </subcellularLocation>
</comment>
<evidence type="ECO:0000256" key="11">
    <source>
        <dbReference type="ARBA" id="ARBA00023136"/>
    </source>
</evidence>
<dbReference type="GO" id="GO:0016705">
    <property type="term" value="F:oxidoreductase activity, acting on paired donors, with incorporation or reduction of molecular oxygen"/>
    <property type="evidence" value="ECO:0007669"/>
    <property type="project" value="InterPro"/>
</dbReference>
<protein>
    <recommendedName>
        <fullName evidence="16">Cytochrome P450</fullName>
    </recommendedName>
</protein>
<evidence type="ECO:0000256" key="1">
    <source>
        <dbReference type="ARBA" id="ARBA00001971"/>
    </source>
</evidence>
<evidence type="ECO:0000256" key="6">
    <source>
        <dbReference type="ARBA" id="ARBA00022723"/>
    </source>
</evidence>
<dbReference type="InterPro" id="IPR017972">
    <property type="entry name" value="Cyt_P450_CS"/>
</dbReference>
<keyword evidence="8" id="KW-0492">Microsome</keyword>
<proteinExistence type="inferred from homology"/>
<dbReference type="InterPro" id="IPR050196">
    <property type="entry name" value="Cytochrome_P450_Monoox"/>
</dbReference>
<feature type="non-terminal residue" evidence="14">
    <location>
        <position position="1"/>
    </location>
</feature>
<evidence type="ECO:0000256" key="7">
    <source>
        <dbReference type="ARBA" id="ARBA00022824"/>
    </source>
</evidence>
<evidence type="ECO:0000256" key="9">
    <source>
        <dbReference type="ARBA" id="ARBA00023002"/>
    </source>
</evidence>
<feature type="transmembrane region" description="Helical" evidence="13">
    <location>
        <begin position="6"/>
        <end position="29"/>
    </location>
</feature>
<evidence type="ECO:0000256" key="3">
    <source>
        <dbReference type="ARBA" id="ARBA00004586"/>
    </source>
</evidence>
<evidence type="ECO:0000256" key="13">
    <source>
        <dbReference type="SAM" id="Phobius"/>
    </source>
</evidence>
<evidence type="ECO:0000256" key="8">
    <source>
        <dbReference type="ARBA" id="ARBA00022848"/>
    </source>
</evidence>
<evidence type="ECO:0000313" key="15">
    <source>
        <dbReference type="Proteomes" id="UP000708208"/>
    </source>
</evidence>
<evidence type="ECO:0000256" key="12">
    <source>
        <dbReference type="RuleBase" id="RU000461"/>
    </source>
</evidence>
<dbReference type="AlphaFoldDB" id="A0A8J2P8L5"/>
<dbReference type="PANTHER" id="PTHR24291">
    <property type="entry name" value="CYTOCHROME P450 FAMILY 4"/>
    <property type="match status" value="1"/>
</dbReference>
<keyword evidence="13" id="KW-0812">Transmembrane</keyword>
<keyword evidence="13" id="KW-1133">Transmembrane helix</keyword>
<dbReference type="CDD" id="cd20628">
    <property type="entry name" value="CYP4"/>
    <property type="match status" value="1"/>
</dbReference>
<dbReference type="InterPro" id="IPR001128">
    <property type="entry name" value="Cyt_P450"/>
</dbReference>
<dbReference type="GO" id="GO:0020037">
    <property type="term" value="F:heme binding"/>
    <property type="evidence" value="ECO:0007669"/>
    <property type="project" value="InterPro"/>
</dbReference>
<dbReference type="GO" id="GO:0005506">
    <property type="term" value="F:iron ion binding"/>
    <property type="evidence" value="ECO:0007669"/>
    <property type="project" value="InterPro"/>
</dbReference>
<accession>A0A8J2P8L5</accession>
<keyword evidence="7" id="KW-0256">Endoplasmic reticulum</keyword>
<organism evidence="14 15">
    <name type="scientific">Allacma fusca</name>
    <dbReference type="NCBI Taxonomy" id="39272"/>
    <lineage>
        <taxon>Eukaryota</taxon>
        <taxon>Metazoa</taxon>
        <taxon>Ecdysozoa</taxon>
        <taxon>Arthropoda</taxon>
        <taxon>Hexapoda</taxon>
        <taxon>Collembola</taxon>
        <taxon>Symphypleona</taxon>
        <taxon>Sminthuridae</taxon>
        <taxon>Allacma</taxon>
    </lineage>
</organism>
<comment type="similarity">
    <text evidence="4 12">Belongs to the cytochrome P450 family.</text>
</comment>
<keyword evidence="15" id="KW-1185">Reference proteome</keyword>
<evidence type="ECO:0000256" key="4">
    <source>
        <dbReference type="ARBA" id="ARBA00010617"/>
    </source>
</evidence>
<keyword evidence="9 12" id="KW-0560">Oxidoreductase</keyword>
<dbReference type="Pfam" id="PF00067">
    <property type="entry name" value="p450"/>
    <property type="match status" value="1"/>
</dbReference>
<keyword evidence="11 13" id="KW-0472">Membrane</keyword>
<reference evidence="14" key="1">
    <citation type="submission" date="2021-06" db="EMBL/GenBank/DDBJ databases">
        <authorList>
            <person name="Hodson N. C."/>
            <person name="Mongue J. A."/>
            <person name="Jaron S. K."/>
        </authorList>
    </citation>
    <scope>NUCLEOTIDE SEQUENCE</scope>
</reference>
<comment type="caution">
    <text evidence="14">The sequence shown here is derived from an EMBL/GenBank/DDBJ whole genome shotgun (WGS) entry which is preliminary data.</text>
</comment>
<gene>
    <name evidence="14" type="ORF">AFUS01_LOCUS29324</name>
</gene>
<dbReference type="GO" id="GO:0005789">
    <property type="term" value="C:endoplasmic reticulum membrane"/>
    <property type="evidence" value="ECO:0007669"/>
    <property type="project" value="UniProtKB-SubCell"/>
</dbReference>
<keyword evidence="12" id="KW-0503">Monooxygenase</keyword>
<sequence length="506" mass="58786">MSLEILVSFPLITSIVFIVSAFWIIKLILPNRKTKLLDKFPSPFRFPLIDHAWMSNVHADDVLKKATSLHKQHGDRYRFKIGPNNFIMMAKPDDIEKLLTSTTNIEKGQTYSFLVPWLGDGLLTSKGLKWQSRRKMLTPSFHFKILEDFLIIFNEQSNILVNILREEFKDKQAKDMCRYITRCALDIVGETAMDIKLYAQTKEDNPYVKAIYKACEIVQFKAIRPWHWVYFISSLTPIGREFNAAIKYIHGFTDQVIKARKSEQGKEKRQDKITDVDEIYWHGKRRLAFLDLLLDAQKNPENNLSDLDLREEVDTFLFEGHDTVSASLSWTTFLLGCHPEYQEKVHEELDKIFGDDRTRFITSKDLTEMKYLEMCIKESLRLYPSVPFFSRTLTTDMVLDDEFTIPAGTNACLITAIIHRNEKIFPDPETYDPERFLPENSVKRHPFAYVPFSAGPRNCIGQKFAMMEEKALLANLFRNFKVEAAEKLEDVVVLIQAVTRPKNGLK</sequence>
<evidence type="ECO:0000256" key="5">
    <source>
        <dbReference type="ARBA" id="ARBA00022617"/>
    </source>
</evidence>
<dbReference type="PANTHER" id="PTHR24291:SF189">
    <property type="entry name" value="CYTOCHROME P450 4C3-RELATED"/>
    <property type="match status" value="1"/>
</dbReference>
<evidence type="ECO:0000256" key="2">
    <source>
        <dbReference type="ARBA" id="ARBA00004524"/>
    </source>
</evidence>
<dbReference type="OrthoDB" id="1470350at2759"/>
<dbReference type="EMBL" id="CAJVCH010432099">
    <property type="protein sequence ID" value="CAG7818846.1"/>
    <property type="molecule type" value="Genomic_DNA"/>
</dbReference>
<evidence type="ECO:0008006" key="16">
    <source>
        <dbReference type="Google" id="ProtNLM"/>
    </source>
</evidence>
<dbReference type="GO" id="GO:0004497">
    <property type="term" value="F:monooxygenase activity"/>
    <property type="evidence" value="ECO:0007669"/>
    <property type="project" value="UniProtKB-KW"/>
</dbReference>
<comment type="cofactor">
    <cofactor evidence="1">
        <name>heme</name>
        <dbReference type="ChEBI" id="CHEBI:30413"/>
    </cofactor>
</comment>
<dbReference type="PROSITE" id="PS00086">
    <property type="entry name" value="CYTOCHROME_P450"/>
    <property type="match status" value="1"/>
</dbReference>
<keyword evidence="5 12" id="KW-0349">Heme</keyword>
<evidence type="ECO:0000313" key="14">
    <source>
        <dbReference type="EMBL" id="CAG7818846.1"/>
    </source>
</evidence>
<keyword evidence="10 12" id="KW-0408">Iron</keyword>
<dbReference type="Proteomes" id="UP000708208">
    <property type="component" value="Unassembled WGS sequence"/>
</dbReference>
<name>A0A8J2P8L5_9HEXA</name>
<keyword evidence="6 12" id="KW-0479">Metal-binding</keyword>
<evidence type="ECO:0000256" key="10">
    <source>
        <dbReference type="ARBA" id="ARBA00023004"/>
    </source>
</evidence>